<dbReference type="SUPFAM" id="SSF52374">
    <property type="entry name" value="Nucleotidylyl transferase"/>
    <property type="match status" value="1"/>
</dbReference>
<dbReference type="PANTHER" id="PTHR37512:SF1">
    <property type="entry name" value="NADR_TTD14 AAA DOMAIN-CONTAINING PROTEIN"/>
    <property type="match status" value="1"/>
</dbReference>
<dbReference type="InterPro" id="IPR052735">
    <property type="entry name" value="NAD_biosynth-regulator"/>
</dbReference>
<dbReference type="NCBIfam" id="TIGR00125">
    <property type="entry name" value="cyt_tran_rel"/>
    <property type="match status" value="1"/>
</dbReference>
<reference evidence="2 3" key="1">
    <citation type="submission" date="2018-03" db="EMBL/GenBank/DDBJ databases">
        <title>Genomic Encyclopedia of Archaeal and Bacterial Type Strains, Phase II (KMG-II): from individual species to whole genera.</title>
        <authorList>
            <person name="Goeker M."/>
        </authorList>
    </citation>
    <scope>NUCLEOTIDE SEQUENCE [LARGE SCALE GENOMIC DNA]</scope>
    <source>
        <strain evidence="2 3">DSM 18107</strain>
    </source>
</reference>
<sequence length="341" mass="38791">MRKGFVFGKFMPFHKGHEAMIRFALSHCDTVSVLVCCSHLETLPAALRQSWVEETFRDEPRVKVLVYQYNESSLPNTSETSAAVSAIWAEQFKLLFPDHNIVVTSEPYGELVADYMGITHISFDMQKSQYPVSATKIRANLPATWAYLPDSVKASLITKVVLLGTESTGKTTLTGRLAAHFNCSAVMEAGRDIVADSNDFGIGDLYLIAAEHARRIDQQAIGESPLMIIDTDIHITLSYGEYAFREVLDINKEICNSNKADFYLYLNNDAPYIQDGTRLDEEERNLLDLSHRRVLEKYGITYEEIKGDWDERFEQAVTLIERLMQRRLENWLSFAGRLQQV</sequence>
<name>A0A2P8FMV4_9BACT</name>
<evidence type="ECO:0000313" key="3">
    <source>
        <dbReference type="Proteomes" id="UP000240978"/>
    </source>
</evidence>
<dbReference type="InterPro" id="IPR038727">
    <property type="entry name" value="NadR/Ttd14_AAA_dom"/>
</dbReference>
<comment type="caution">
    <text evidence="2">The sequence shown here is derived from an EMBL/GenBank/DDBJ whole genome shotgun (WGS) entry which is preliminary data.</text>
</comment>
<dbReference type="EMBL" id="PYGK01000019">
    <property type="protein sequence ID" value="PSL23064.1"/>
    <property type="molecule type" value="Genomic_DNA"/>
</dbReference>
<dbReference type="InterPro" id="IPR027417">
    <property type="entry name" value="P-loop_NTPase"/>
</dbReference>
<feature type="domain" description="NadR/Ttd14 AAA" evidence="1">
    <location>
        <begin position="159"/>
        <end position="312"/>
    </location>
</feature>
<proteinExistence type="predicted"/>
<dbReference type="RefSeq" id="WP_106605627.1">
    <property type="nucleotide sequence ID" value="NZ_PYGK01000019.1"/>
</dbReference>
<dbReference type="Pfam" id="PF13521">
    <property type="entry name" value="AAA_28"/>
    <property type="match status" value="1"/>
</dbReference>
<evidence type="ECO:0000259" key="1">
    <source>
        <dbReference type="Pfam" id="PF13521"/>
    </source>
</evidence>
<organism evidence="2 3">
    <name type="scientific">Chitinophaga ginsengisoli</name>
    <dbReference type="NCBI Taxonomy" id="363837"/>
    <lineage>
        <taxon>Bacteria</taxon>
        <taxon>Pseudomonadati</taxon>
        <taxon>Bacteroidota</taxon>
        <taxon>Chitinophagia</taxon>
        <taxon>Chitinophagales</taxon>
        <taxon>Chitinophagaceae</taxon>
        <taxon>Chitinophaga</taxon>
    </lineage>
</organism>
<dbReference type="InterPro" id="IPR004821">
    <property type="entry name" value="Cyt_trans-like"/>
</dbReference>
<dbReference type="SUPFAM" id="SSF52540">
    <property type="entry name" value="P-loop containing nucleoside triphosphate hydrolases"/>
    <property type="match status" value="1"/>
</dbReference>
<dbReference type="Gene3D" id="3.40.50.620">
    <property type="entry name" value="HUPs"/>
    <property type="match status" value="1"/>
</dbReference>
<dbReference type="Proteomes" id="UP000240978">
    <property type="component" value="Unassembled WGS sequence"/>
</dbReference>
<dbReference type="OrthoDB" id="9151999at2"/>
<dbReference type="PANTHER" id="PTHR37512">
    <property type="entry name" value="TRIFUNCTIONAL NAD BIOSYNTHESIS/REGULATOR PROTEIN NADR"/>
    <property type="match status" value="1"/>
</dbReference>
<dbReference type="GO" id="GO:0003824">
    <property type="term" value="F:catalytic activity"/>
    <property type="evidence" value="ECO:0007669"/>
    <property type="project" value="InterPro"/>
</dbReference>
<dbReference type="AlphaFoldDB" id="A0A2P8FMV4"/>
<dbReference type="InterPro" id="IPR014729">
    <property type="entry name" value="Rossmann-like_a/b/a_fold"/>
</dbReference>
<gene>
    <name evidence="2" type="ORF">CLV42_11984</name>
</gene>
<evidence type="ECO:0000313" key="2">
    <source>
        <dbReference type="EMBL" id="PSL23064.1"/>
    </source>
</evidence>
<dbReference type="Gene3D" id="3.40.50.300">
    <property type="entry name" value="P-loop containing nucleotide triphosphate hydrolases"/>
    <property type="match status" value="1"/>
</dbReference>
<keyword evidence="3" id="KW-1185">Reference proteome</keyword>
<accession>A0A2P8FMV4</accession>
<protein>
    <submittedName>
        <fullName evidence="2">HTH-type transcriptional regulator, transcriptional repressor of NAD biosynthesis genes</fullName>
    </submittedName>
</protein>